<accession>A0A0A1TZH9</accession>
<sequence length="179" mass="20133">MIFFALVAFAFSCDLKGKIVIGSKPNFLSEDFVDMRVVLESSQGTITAPKYKNNTFFISGLTDGKYSIYVMAPQLLENFETIEIVNDTIKSRKYDKNRDVLTLRVQQIDFTKEVASFDIWSLVKNPMIIMAAVSLGLLGFSKLTLSAVDEEEARVLKHPDIILANGQRVDPTKLVPKFE</sequence>
<dbReference type="KEGG" id="eiv:EIN_318210"/>
<dbReference type="EMBL" id="KB206890">
    <property type="protein sequence ID" value="ELP86992.1"/>
    <property type="molecule type" value="Genomic_DNA"/>
</dbReference>
<organism evidence="2 3">
    <name type="scientific">Entamoeba invadens IP1</name>
    <dbReference type="NCBI Taxonomy" id="370355"/>
    <lineage>
        <taxon>Eukaryota</taxon>
        <taxon>Amoebozoa</taxon>
        <taxon>Evosea</taxon>
        <taxon>Archamoebae</taxon>
        <taxon>Mastigamoebida</taxon>
        <taxon>Entamoebidae</taxon>
        <taxon>Entamoeba</taxon>
    </lineage>
</organism>
<evidence type="ECO:0000256" key="1">
    <source>
        <dbReference type="SAM" id="SignalP"/>
    </source>
</evidence>
<reference evidence="2 3" key="1">
    <citation type="submission" date="2012-10" db="EMBL/GenBank/DDBJ databases">
        <authorList>
            <person name="Zafar N."/>
            <person name="Inman J."/>
            <person name="Hall N."/>
            <person name="Lorenzi H."/>
            <person name="Caler E."/>
        </authorList>
    </citation>
    <scope>NUCLEOTIDE SEQUENCE [LARGE SCALE GENOMIC DNA]</scope>
    <source>
        <strain evidence="2 3">IP1</strain>
    </source>
</reference>
<evidence type="ECO:0000313" key="2">
    <source>
        <dbReference type="EMBL" id="ELP86992.1"/>
    </source>
</evidence>
<dbReference type="GO" id="GO:0072546">
    <property type="term" value="C:EMC complex"/>
    <property type="evidence" value="ECO:0007669"/>
    <property type="project" value="TreeGrafter"/>
</dbReference>
<dbReference type="PANTHER" id="PTHR13605:SF4">
    <property type="entry name" value="ER MEMBRANE PROTEIN COMPLEX SUBUNIT 7"/>
    <property type="match status" value="1"/>
</dbReference>
<dbReference type="OrthoDB" id="27095at2759"/>
<dbReference type="RefSeq" id="XP_004253763.1">
    <property type="nucleotide sequence ID" value="XM_004253715.1"/>
</dbReference>
<dbReference type="AlphaFoldDB" id="A0A0A1TZH9"/>
<feature type="signal peptide" evidence="1">
    <location>
        <begin position="1"/>
        <end position="17"/>
    </location>
</feature>
<evidence type="ECO:0000313" key="3">
    <source>
        <dbReference type="Proteomes" id="UP000014680"/>
    </source>
</evidence>
<gene>
    <name evidence="2" type="ORF">EIN_318210</name>
</gene>
<name>A0A0A1TZH9_ENTIV</name>
<dbReference type="Proteomes" id="UP000014680">
    <property type="component" value="Unassembled WGS sequence"/>
</dbReference>
<keyword evidence="1" id="KW-0732">Signal</keyword>
<keyword evidence="3" id="KW-1185">Reference proteome</keyword>
<dbReference type="OMA" id="PIDFTEV"/>
<feature type="chain" id="PRO_5001980390" description="ER membrane protein complex subunit 7 beta-sandwich domain-containing protein" evidence="1">
    <location>
        <begin position="18"/>
        <end position="179"/>
    </location>
</feature>
<evidence type="ECO:0008006" key="4">
    <source>
        <dbReference type="Google" id="ProtNLM"/>
    </source>
</evidence>
<dbReference type="GeneID" id="14886017"/>
<proteinExistence type="predicted"/>
<protein>
    <recommendedName>
        <fullName evidence="4">ER membrane protein complex subunit 7 beta-sandwich domain-containing protein</fullName>
    </recommendedName>
</protein>
<dbReference type="VEuPathDB" id="AmoebaDB:EIN_318210"/>
<dbReference type="InterPro" id="IPR039163">
    <property type="entry name" value="EMC7"/>
</dbReference>
<dbReference type="PANTHER" id="PTHR13605">
    <property type="entry name" value="ER MEMBRANE PROTEIN COMPLEX SUBUNIT 7"/>
    <property type="match status" value="1"/>
</dbReference>